<accession>A0A165PZE1</accession>
<dbReference type="InterPro" id="IPR050360">
    <property type="entry name" value="MFS_Sugar_Transporters"/>
</dbReference>
<keyword evidence="4 5" id="KW-0472">Membrane</keyword>
<feature type="transmembrane region" description="Helical" evidence="5">
    <location>
        <begin position="92"/>
        <end position="111"/>
    </location>
</feature>
<dbReference type="OrthoDB" id="6133115at2759"/>
<dbReference type="InParanoid" id="A0A165PZE1"/>
<proteinExistence type="predicted"/>
<keyword evidence="3 5" id="KW-1133">Transmembrane helix</keyword>
<dbReference type="GO" id="GO:0016020">
    <property type="term" value="C:membrane"/>
    <property type="evidence" value="ECO:0007669"/>
    <property type="project" value="UniProtKB-SubCell"/>
</dbReference>
<evidence type="ECO:0000313" key="7">
    <source>
        <dbReference type="Proteomes" id="UP000077266"/>
    </source>
</evidence>
<keyword evidence="7" id="KW-1185">Reference proteome</keyword>
<dbReference type="SUPFAM" id="SSF103473">
    <property type="entry name" value="MFS general substrate transporter"/>
    <property type="match status" value="1"/>
</dbReference>
<protein>
    <recommendedName>
        <fullName evidence="8">Major facilitator superfamily (MFS) profile domain-containing protein</fullName>
    </recommendedName>
</protein>
<evidence type="ECO:0000256" key="5">
    <source>
        <dbReference type="SAM" id="Phobius"/>
    </source>
</evidence>
<dbReference type="AlphaFoldDB" id="A0A165PZE1"/>
<dbReference type="PANTHER" id="PTHR48022">
    <property type="entry name" value="PLASTIDIC GLUCOSE TRANSPORTER 4"/>
    <property type="match status" value="1"/>
</dbReference>
<feature type="transmembrane region" description="Helical" evidence="5">
    <location>
        <begin position="63"/>
        <end position="80"/>
    </location>
</feature>
<organism evidence="6 7">
    <name type="scientific">Exidia glandulosa HHB12029</name>
    <dbReference type="NCBI Taxonomy" id="1314781"/>
    <lineage>
        <taxon>Eukaryota</taxon>
        <taxon>Fungi</taxon>
        <taxon>Dikarya</taxon>
        <taxon>Basidiomycota</taxon>
        <taxon>Agaricomycotina</taxon>
        <taxon>Agaricomycetes</taxon>
        <taxon>Auriculariales</taxon>
        <taxon>Exidiaceae</taxon>
        <taxon>Exidia</taxon>
    </lineage>
</organism>
<evidence type="ECO:0000256" key="3">
    <source>
        <dbReference type="ARBA" id="ARBA00022989"/>
    </source>
</evidence>
<reference evidence="6 7" key="1">
    <citation type="journal article" date="2016" name="Mol. Biol. Evol.">
        <title>Comparative Genomics of Early-Diverging Mushroom-Forming Fungi Provides Insights into the Origins of Lignocellulose Decay Capabilities.</title>
        <authorList>
            <person name="Nagy L.G."/>
            <person name="Riley R."/>
            <person name="Tritt A."/>
            <person name="Adam C."/>
            <person name="Daum C."/>
            <person name="Floudas D."/>
            <person name="Sun H."/>
            <person name="Yadav J.S."/>
            <person name="Pangilinan J."/>
            <person name="Larsson K.H."/>
            <person name="Matsuura K."/>
            <person name="Barry K."/>
            <person name="Labutti K."/>
            <person name="Kuo R."/>
            <person name="Ohm R.A."/>
            <person name="Bhattacharya S.S."/>
            <person name="Shirouzu T."/>
            <person name="Yoshinaga Y."/>
            <person name="Martin F.M."/>
            <person name="Grigoriev I.V."/>
            <person name="Hibbett D.S."/>
        </authorList>
    </citation>
    <scope>NUCLEOTIDE SEQUENCE [LARGE SCALE GENOMIC DNA]</scope>
    <source>
        <strain evidence="6 7">HHB12029</strain>
    </source>
</reference>
<name>A0A165PZE1_EXIGL</name>
<dbReference type="Pfam" id="PF00083">
    <property type="entry name" value="Sugar_tr"/>
    <property type="match status" value="1"/>
</dbReference>
<evidence type="ECO:0008006" key="8">
    <source>
        <dbReference type="Google" id="ProtNLM"/>
    </source>
</evidence>
<dbReference type="PANTHER" id="PTHR48022:SF64">
    <property type="entry name" value="MAJOR FACILITATOR SUPERFAMILY (MFS) PROFILE DOMAIN-CONTAINING PROTEIN"/>
    <property type="match status" value="1"/>
</dbReference>
<evidence type="ECO:0000256" key="2">
    <source>
        <dbReference type="ARBA" id="ARBA00022692"/>
    </source>
</evidence>
<gene>
    <name evidence="6" type="ORF">EXIGLDRAFT_375238</name>
</gene>
<dbReference type="Gene3D" id="1.20.1250.20">
    <property type="entry name" value="MFS general substrate transporter like domains"/>
    <property type="match status" value="1"/>
</dbReference>
<evidence type="ECO:0000256" key="4">
    <source>
        <dbReference type="ARBA" id="ARBA00023136"/>
    </source>
</evidence>
<keyword evidence="2 5" id="KW-0812">Transmembrane</keyword>
<dbReference type="EMBL" id="KV425886">
    <property type="protein sequence ID" value="KZW02872.1"/>
    <property type="molecule type" value="Genomic_DNA"/>
</dbReference>
<evidence type="ECO:0000256" key="1">
    <source>
        <dbReference type="ARBA" id="ARBA00004141"/>
    </source>
</evidence>
<dbReference type="Proteomes" id="UP000077266">
    <property type="component" value="Unassembled WGS sequence"/>
</dbReference>
<evidence type="ECO:0000313" key="6">
    <source>
        <dbReference type="EMBL" id="KZW02872.1"/>
    </source>
</evidence>
<dbReference type="STRING" id="1314781.A0A165PZE1"/>
<sequence>MAVAFSCLTACAGVFQTTGNEAAAHGVLAFIFLGATFYPLAYTPLLVSYTVELLPFFLRAKGLSVMNLTVLAAIIFGQYVNPIALQAIQWKYYLVYAIWIWFELSYVYLFVVETKGRSLEETAVLFDGEDAVKQLADSARAEAAAGAGEGGEGDEEKKSSEVAMHEHVVPTAV</sequence>
<dbReference type="InterPro" id="IPR036259">
    <property type="entry name" value="MFS_trans_sf"/>
</dbReference>
<feature type="transmembrane region" description="Helical" evidence="5">
    <location>
        <begin position="29"/>
        <end position="51"/>
    </location>
</feature>
<dbReference type="GO" id="GO:0005351">
    <property type="term" value="F:carbohydrate:proton symporter activity"/>
    <property type="evidence" value="ECO:0007669"/>
    <property type="project" value="TreeGrafter"/>
</dbReference>
<comment type="subcellular location">
    <subcellularLocation>
        <location evidence="1">Membrane</location>
        <topology evidence="1">Multi-pass membrane protein</topology>
    </subcellularLocation>
</comment>
<dbReference type="InterPro" id="IPR005828">
    <property type="entry name" value="MFS_sugar_transport-like"/>
</dbReference>